<dbReference type="SUPFAM" id="SSF102114">
    <property type="entry name" value="Radical SAM enzymes"/>
    <property type="match status" value="1"/>
</dbReference>
<dbReference type="PANTHER" id="PTHR11228">
    <property type="entry name" value="RADICAL SAM DOMAIN PROTEIN"/>
    <property type="match status" value="1"/>
</dbReference>
<reference evidence="7 8" key="1">
    <citation type="submission" date="2023-03" db="EMBL/GenBank/DDBJ databases">
        <title>Roseibium porphyridii sp. nov. and Roseibium rhodosorbium sp. nov. isolated from marine algae, Porphyridium cruentum and Rhodosorus marinus, respectively.</title>
        <authorList>
            <person name="Lee M.W."/>
            <person name="Choi B.J."/>
            <person name="Lee J.K."/>
            <person name="Choi D.G."/>
            <person name="Baek J.H."/>
            <person name="Bayburt H."/>
            <person name="Kim J.M."/>
            <person name="Han D.M."/>
            <person name="Kim K.H."/>
            <person name="Jeon C.O."/>
        </authorList>
    </citation>
    <scope>NUCLEOTIDE SEQUENCE [LARGE SCALE GENOMIC DNA]</scope>
    <source>
        <strain evidence="7 8">KMA01</strain>
    </source>
</reference>
<evidence type="ECO:0000256" key="3">
    <source>
        <dbReference type="ARBA" id="ARBA00022723"/>
    </source>
</evidence>
<dbReference type="Gene3D" id="3.20.20.70">
    <property type="entry name" value="Aldolase class I"/>
    <property type="match status" value="2"/>
</dbReference>
<dbReference type="PROSITE" id="PS51918">
    <property type="entry name" value="RADICAL_SAM"/>
    <property type="match status" value="1"/>
</dbReference>
<evidence type="ECO:0000256" key="5">
    <source>
        <dbReference type="ARBA" id="ARBA00023014"/>
    </source>
</evidence>
<accession>A0ABY8F1Q6</accession>
<dbReference type="Proteomes" id="UP001209803">
    <property type="component" value="Chromosome"/>
</dbReference>
<keyword evidence="4" id="KW-0408">Iron</keyword>
<proteinExistence type="predicted"/>
<evidence type="ECO:0000259" key="6">
    <source>
        <dbReference type="PROSITE" id="PS51918"/>
    </source>
</evidence>
<organism evidence="7 8">
    <name type="scientific">Roseibium porphyridii</name>
    <dbReference type="NCBI Taxonomy" id="2866279"/>
    <lineage>
        <taxon>Bacteria</taxon>
        <taxon>Pseudomonadati</taxon>
        <taxon>Pseudomonadota</taxon>
        <taxon>Alphaproteobacteria</taxon>
        <taxon>Hyphomicrobiales</taxon>
        <taxon>Stappiaceae</taxon>
        <taxon>Roseibium</taxon>
    </lineage>
</organism>
<dbReference type="SFLD" id="SFLDS00029">
    <property type="entry name" value="Radical_SAM"/>
    <property type="match status" value="1"/>
</dbReference>
<keyword evidence="2" id="KW-0949">S-adenosyl-L-methionine</keyword>
<evidence type="ECO:0000256" key="2">
    <source>
        <dbReference type="ARBA" id="ARBA00022691"/>
    </source>
</evidence>
<evidence type="ECO:0000313" key="7">
    <source>
        <dbReference type="EMBL" id="WFE89411.1"/>
    </source>
</evidence>
<dbReference type="InterPro" id="IPR013785">
    <property type="entry name" value="Aldolase_TIM"/>
</dbReference>
<dbReference type="CDD" id="cd21109">
    <property type="entry name" value="SPASM"/>
    <property type="match status" value="1"/>
</dbReference>
<dbReference type="InterPro" id="IPR058240">
    <property type="entry name" value="rSAM_sf"/>
</dbReference>
<protein>
    <submittedName>
        <fullName evidence="7">Radical SAM protein</fullName>
    </submittedName>
</protein>
<evidence type="ECO:0000256" key="4">
    <source>
        <dbReference type="ARBA" id="ARBA00023004"/>
    </source>
</evidence>
<keyword evidence="3" id="KW-0479">Metal-binding</keyword>
<dbReference type="EMBL" id="CP120863">
    <property type="protein sequence ID" value="WFE89411.1"/>
    <property type="molecule type" value="Genomic_DNA"/>
</dbReference>
<comment type="cofactor">
    <cofactor evidence="1">
        <name>[4Fe-4S] cluster</name>
        <dbReference type="ChEBI" id="CHEBI:49883"/>
    </cofactor>
</comment>
<dbReference type="InterPro" id="IPR050377">
    <property type="entry name" value="Radical_SAM_PqqE_MftC-like"/>
</dbReference>
<dbReference type="PANTHER" id="PTHR11228:SF7">
    <property type="entry name" value="PQQA PEPTIDE CYCLASE"/>
    <property type="match status" value="1"/>
</dbReference>
<dbReference type="InterPro" id="IPR007197">
    <property type="entry name" value="rSAM"/>
</dbReference>
<dbReference type="Pfam" id="PF04055">
    <property type="entry name" value="Radical_SAM"/>
    <property type="match status" value="1"/>
</dbReference>
<keyword evidence="5" id="KW-0411">Iron-sulfur</keyword>
<sequence length="492" mass="55017">MDAVCIEDQTARFQKAADFLNAGNSSYLDARRNPASGKKAALDLIAAAAGEIGSRVGGQSLQGFGEWLLKDAGKVRISTLNAASLACIQSENWDLAKRLANAVNSVDHHDLLAQRLHDAAAIKSSDLSLPVDDWLKDKFCKAPFEQIETRANETVHFCCSAWQPVPIGRLDQKPERVWNSDVAKEIRRSILDGDYSYCSRWHCPMISGRRLRKLEQMGASSEVMTIAKGRNAPEKPDTFSLKQTPNRAILSHDRSCNLSCPSCRTKVIQINRKQSADLDSLINKDYADFLSAASRIKVTGSGDPFASRHFLNFLKHFTATNTRAQRLQLHTNGLLLDEATWNRLDLWGHVDSIWISADAADAETYSVVRRGGTFERLLSNLRFLGNMRRAGAFSKLRLDFVVQKQNFREVPAFASLAQHVGANGVYFLRLRNWGTFTQQEFEDQNVCDPSHPDHPELLSVLADQRLRNPLVELGSLQPFVRDALDRQHKSAC</sequence>
<keyword evidence="8" id="KW-1185">Reference proteome</keyword>
<evidence type="ECO:0000256" key="1">
    <source>
        <dbReference type="ARBA" id="ARBA00001966"/>
    </source>
</evidence>
<gene>
    <name evidence="7" type="ORF">K1718_25195</name>
</gene>
<dbReference type="SFLD" id="SFLDG01067">
    <property type="entry name" value="SPASM/twitch_domain_containing"/>
    <property type="match status" value="1"/>
</dbReference>
<feature type="domain" description="Radical SAM core" evidence="6">
    <location>
        <begin position="241"/>
        <end position="476"/>
    </location>
</feature>
<dbReference type="RefSeq" id="WP_265680403.1">
    <property type="nucleotide sequence ID" value="NZ_CP120863.1"/>
</dbReference>
<name>A0ABY8F1Q6_9HYPH</name>
<evidence type="ECO:0000313" key="8">
    <source>
        <dbReference type="Proteomes" id="UP001209803"/>
    </source>
</evidence>